<protein>
    <submittedName>
        <fullName evidence="12">ABC transporter permease</fullName>
    </submittedName>
</protein>
<dbReference type="Proteomes" id="UP000298225">
    <property type="component" value="Unassembled WGS sequence"/>
</dbReference>
<evidence type="ECO:0000256" key="4">
    <source>
        <dbReference type="ARBA" id="ARBA00022475"/>
    </source>
</evidence>
<keyword evidence="5 9" id="KW-0812">Transmembrane</keyword>
<dbReference type="AlphaFoldDB" id="A0A4Y9L487"/>
<comment type="caution">
    <text evidence="12">The sequence shown here is derived from an EMBL/GenBank/DDBJ whole genome shotgun (WGS) entry which is preliminary data.</text>
</comment>
<comment type="subcellular location">
    <subcellularLocation>
        <location evidence="1 9">Cell membrane</location>
        <topology evidence="1 9">Multi-pass membrane protein</topology>
    </subcellularLocation>
</comment>
<evidence type="ECO:0000256" key="7">
    <source>
        <dbReference type="ARBA" id="ARBA00023136"/>
    </source>
</evidence>
<name>A0A4Y9L487_9BRAD</name>
<feature type="domain" description="ABC transmembrane type-1" evidence="11">
    <location>
        <begin position="83"/>
        <end position="263"/>
    </location>
</feature>
<evidence type="ECO:0000256" key="8">
    <source>
        <dbReference type="ARBA" id="ARBA00056719"/>
    </source>
</evidence>
<comment type="similarity">
    <text evidence="2 9">Belongs to the binding-protein-dependent transport system permease family.</text>
</comment>
<keyword evidence="4" id="KW-1003">Cell membrane</keyword>
<organism evidence="12 13">
    <name type="scientific">Bradyrhizobium frederickii</name>
    <dbReference type="NCBI Taxonomy" id="2560054"/>
    <lineage>
        <taxon>Bacteria</taxon>
        <taxon>Pseudomonadati</taxon>
        <taxon>Pseudomonadota</taxon>
        <taxon>Alphaproteobacteria</taxon>
        <taxon>Hyphomicrobiales</taxon>
        <taxon>Nitrobacteraceae</taxon>
        <taxon>Bradyrhizobium</taxon>
    </lineage>
</organism>
<feature type="transmembrane region" description="Helical" evidence="9">
    <location>
        <begin position="242"/>
        <end position="263"/>
    </location>
</feature>
<evidence type="ECO:0000256" key="10">
    <source>
        <dbReference type="SAM" id="MobiDB-lite"/>
    </source>
</evidence>
<evidence type="ECO:0000256" key="9">
    <source>
        <dbReference type="RuleBase" id="RU363032"/>
    </source>
</evidence>
<dbReference type="EMBL" id="SPQU01000008">
    <property type="protein sequence ID" value="TFV37639.1"/>
    <property type="molecule type" value="Genomic_DNA"/>
</dbReference>
<dbReference type="CDD" id="cd06261">
    <property type="entry name" value="TM_PBP2"/>
    <property type="match status" value="1"/>
</dbReference>
<feature type="region of interest" description="Disordered" evidence="10">
    <location>
        <begin position="1"/>
        <end position="23"/>
    </location>
</feature>
<feature type="transmembrane region" description="Helical" evidence="9">
    <location>
        <begin position="90"/>
        <end position="112"/>
    </location>
</feature>
<dbReference type="OrthoDB" id="9799271at2"/>
<feature type="transmembrane region" description="Helical" evidence="9">
    <location>
        <begin position="30"/>
        <end position="49"/>
    </location>
</feature>
<dbReference type="PANTHER" id="PTHR30151:SF0">
    <property type="entry name" value="ABC TRANSPORTER PERMEASE PROTEIN MJ0413-RELATED"/>
    <property type="match status" value="1"/>
</dbReference>
<dbReference type="SUPFAM" id="SSF161098">
    <property type="entry name" value="MetI-like"/>
    <property type="match status" value="1"/>
</dbReference>
<evidence type="ECO:0000256" key="5">
    <source>
        <dbReference type="ARBA" id="ARBA00022692"/>
    </source>
</evidence>
<sequence>MTSARDIASNLVAPPDRTKRKHGSSLRDRPIILLNILGVFAFCITWALVTERGWVSPLFLPSPFKVASEAAGVAATHELWWAIAASSLRVFLGFALAAAVAIPLGVLMGSWWPAKALLDPLISLLRPLPSITWIPLTMLWLGIGEAQKVAIVFMGSWIYVLLYTVESTKRVDPILIKAARNLGASEFAVMREVVLPGALPGILSGLKVSLAIAWSCVLSAEMVAAQNGLGALIWSAKDWSNLALVLVGMVSISATVLVADLLANRLERALLPWERHRRQS</sequence>
<evidence type="ECO:0000313" key="12">
    <source>
        <dbReference type="EMBL" id="TFV37639.1"/>
    </source>
</evidence>
<dbReference type="Pfam" id="PF00528">
    <property type="entry name" value="BPD_transp_1"/>
    <property type="match status" value="1"/>
</dbReference>
<gene>
    <name evidence="12" type="ORF">E4K66_19145</name>
</gene>
<dbReference type="GO" id="GO:0042918">
    <property type="term" value="P:alkanesulfonate transmembrane transport"/>
    <property type="evidence" value="ECO:0007669"/>
    <property type="project" value="UniProtKB-ARBA"/>
</dbReference>
<evidence type="ECO:0000256" key="1">
    <source>
        <dbReference type="ARBA" id="ARBA00004651"/>
    </source>
</evidence>
<evidence type="ECO:0000256" key="6">
    <source>
        <dbReference type="ARBA" id="ARBA00022989"/>
    </source>
</evidence>
<dbReference type="PROSITE" id="PS50928">
    <property type="entry name" value="ABC_TM1"/>
    <property type="match status" value="1"/>
</dbReference>
<evidence type="ECO:0000313" key="13">
    <source>
        <dbReference type="Proteomes" id="UP000298225"/>
    </source>
</evidence>
<comment type="function">
    <text evidence="8">Probably part of an ABC transporter complex. Probably responsible for the translocation of the substrate across the membrane.</text>
</comment>
<keyword evidence="6 9" id="KW-1133">Transmembrane helix</keyword>
<feature type="transmembrane region" description="Helical" evidence="9">
    <location>
        <begin position="149"/>
        <end position="165"/>
    </location>
</feature>
<feature type="transmembrane region" description="Helical" evidence="9">
    <location>
        <begin position="124"/>
        <end position="143"/>
    </location>
</feature>
<dbReference type="Gene3D" id="1.10.3720.10">
    <property type="entry name" value="MetI-like"/>
    <property type="match status" value="1"/>
</dbReference>
<evidence type="ECO:0000256" key="2">
    <source>
        <dbReference type="ARBA" id="ARBA00009306"/>
    </source>
</evidence>
<proteinExistence type="inferred from homology"/>
<keyword evidence="13" id="KW-1185">Reference proteome</keyword>
<keyword evidence="3 9" id="KW-0813">Transport</keyword>
<keyword evidence="7 9" id="KW-0472">Membrane</keyword>
<accession>A0A4Y9L487</accession>
<dbReference type="RefSeq" id="WP_126258202.1">
    <property type="nucleotide sequence ID" value="NZ_SPQU01000008.1"/>
</dbReference>
<dbReference type="InterPro" id="IPR000515">
    <property type="entry name" value="MetI-like"/>
</dbReference>
<dbReference type="InterPro" id="IPR035906">
    <property type="entry name" value="MetI-like_sf"/>
</dbReference>
<dbReference type="PANTHER" id="PTHR30151">
    <property type="entry name" value="ALKANE SULFONATE ABC TRANSPORTER-RELATED, MEMBRANE SUBUNIT"/>
    <property type="match status" value="1"/>
</dbReference>
<dbReference type="GO" id="GO:0005886">
    <property type="term" value="C:plasma membrane"/>
    <property type="evidence" value="ECO:0007669"/>
    <property type="project" value="UniProtKB-SubCell"/>
</dbReference>
<dbReference type="FunFam" id="1.10.3720.10:FF:000003">
    <property type="entry name" value="Aliphatic sulfonate ABC transporter permease"/>
    <property type="match status" value="1"/>
</dbReference>
<reference evidence="12 13" key="1">
    <citation type="submission" date="2019-03" db="EMBL/GenBank/DDBJ databases">
        <title>Bradyrhizobium strains diversity isolated from Chamaecrista fasciculata.</title>
        <authorList>
            <person name="Urquiaga M.C.O."/>
            <person name="Hungria M."/>
            <person name="Delamuta J.R.M."/>
        </authorList>
    </citation>
    <scope>NUCLEOTIDE SEQUENCE [LARGE SCALE GENOMIC DNA]</scope>
    <source>
        <strain evidence="12 13">CNPSo 3424</strain>
    </source>
</reference>
<evidence type="ECO:0000259" key="11">
    <source>
        <dbReference type="PROSITE" id="PS50928"/>
    </source>
</evidence>
<evidence type="ECO:0000256" key="3">
    <source>
        <dbReference type="ARBA" id="ARBA00022448"/>
    </source>
</evidence>